<dbReference type="GO" id="GO:0032259">
    <property type="term" value="P:methylation"/>
    <property type="evidence" value="ECO:0007669"/>
    <property type="project" value="UniProtKB-KW"/>
</dbReference>
<name>A0A8F2FAZ9_STRKN</name>
<dbReference type="Gene3D" id="3.40.50.150">
    <property type="entry name" value="Vaccinia Virus protein VP39"/>
    <property type="match status" value="1"/>
</dbReference>
<proteinExistence type="predicted"/>
<reference evidence="2" key="1">
    <citation type="journal article" date="2021" name="Angew. Chem. Int. Ed. Engl.">
        <title>Gausemycins A,B - cyclic lipoglycopeptides from Streptomyces sp.</title>
        <authorList>
            <person name="Tyurin A."/>
            <person name="Alferova V."/>
            <person name="Paramonov A."/>
            <person name="Shuvalov M."/>
            <person name="Kudryakova G."/>
            <person name="Rogozhin E."/>
            <person name="Zherebker A."/>
            <person name="Brylev V."/>
            <person name="Chistov A."/>
            <person name="Baranova A."/>
            <person name="Birykov M."/>
            <person name="Ivanov I."/>
            <person name="Prokhorenko I."/>
            <person name="Grammatikova N."/>
            <person name="Kravchenko T."/>
            <person name="Isakova E."/>
            <person name="Mirchink E."/>
            <person name="Gladkikh E."/>
            <person name="Svirshchevskaya E."/>
            <person name="Mardanov A."/>
            <person name="Beletsky A."/>
            <person name="Kocharovskaya M."/>
            <person name="Kulyaeva V."/>
            <person name="Shashkov A."/>
            <person name="Nifantiev N."/>
            <person name="Apt A."/>
            <person name="Majorov K."/>
            <person name="Efimova S."/>
            <person name="Ravin N."/>
            <person name="Nikolaev E."/>
            <person name="Ostroumova O."/>
            <person name="Katrukha G."/>
            <person name="Lapchinskaya O."/>
            <person name="Dontsova O."/>
            <person name="Terekhov S."/>
            <person name="Osterman I."/>
            <person name="Shenkarev Z."/>
            <person name="Korshun V.A."/>
        </authorList>
    </citation>
    <scope>NUCLEOTIDE SEQUENCE</scope>
    <source>
        <strain evidence="2">INA-Ac-5812</strain>
    </source>
</reference>
<accession>A0A8F2FAZ9</accession>
<dbReference type="RefSeq" id="WP_399933726.1">
    <property type="nucleotide sequence ID" value="NZ_CP172446.1"/>
</dbReference>
<dbReference type="GO" id="GO:0008168">
    <property type="term" value="F:methyltransferase activity"/>
    <property type="evidence" value="ECO:0007669"/>
    <property type="project" value="UniProtKB-KW"/>
</dbReference>
<dbReference type="EMBL" id="MZ394730">
    <property type="protein sequence ID" value="QWT72308.1"/>
    <property type="molecule type" value="Genomic_DNA"/>
</dbReference>
<reference evidence="2" key="2">
    <citation type="submission" date="2021-06" db="EMBL/GenBank/DDBJ databases">
        <authorList>
            <person name="Alferova V.A."/>
            <person name="Mardanov A.V."/>
            <person name="Beletsky A.V."/>
            <person name="Ravin N.V."/>
            <person name="Osterman I.A."/>
            <person name="Terekhov S.S."/>
        </authorList>
    </citation>
    <scope>NUCLEOTIDE SEQUENCE</scope>
    <source>
        <strain evidence="2">INA-Ac-5812</strain>
    </source>
</reference>
<dbReference type="AlphaFoldDB" id="A0A8F2FAZ9"/>
<dbReference type="SUPFAM" id="SSF53335">
    <property type="entry name" value="S-adenosyl-L-methionine-dependent methyltransferases"/>
    <property type="match status" value="1"/>
</dbReference>
<protein>
    <submittedName>
        <fullName evidence="2">Class I SAM-dependent methyltransferase</fullName>
    </submittedName>
</protein>
<dbReference type="Gene3D" id="2.20.130.10">
    <property type="entry name" value="CAC2371-like domains"/>
    <property type="match status" value="1"/>
</dbReference>
<dbReference type="Pfam" id="PF13649">
    <property type="entry name" value="Methyltransf_25"/>
    <property type="match status" value="1"/>
</dbReference>
<dbReference type="CDD" id="cd02440">
    <property type="entry name" value="AdoMet_MTases"/>
    <property type="match status" value="1"/>
</dbReference>
<gene>
    <name evidence="2" type="primary">orf52</name>
</gene>
<keyword evidence="2" id="KW-0489">Methyltransferase</keyword>
<dbReference type="InterPro" id="IPR029063">
    <property type="entry name" value="SAM-dependent_MTases_sf"/>
</dbReference>
<feature type="domain" description="Methyltransferase" evidence="1">
    <location>
        <begin position="50"/>
        <end position="145"/>
    </location>
</feature>
<dbReference type="InterPro" id="IPR041698">
    <property type="entry name" value="Methyltransf_25"/>
</dbReference>
<organism evidence="2">
    <name type="scientific">Streptomyces kanamyceticus</name>
    <dbReference type="NCBI Taxonomy" id="1967"/>
    <lineage>
        <taxon>Bacteria</taxon>
        <taxon>Bacillati</taxon>
        <taxon>Actinomycetota</taxon>
        <taxon>Actinomycetes</taxon>
        <taxon>Kitasatosporales</taxon>
        <taxon>Streptomycetaceae</taxon>
        <taxon>Streptomyces</taxon>
    </lineage>
</organism>
<evidence type="ECO:0000313" key="2">
    <source>
        <dbReference type="EMBL" id="QWT72308.1"/>
    </source>
</evidence>
<evidence type="ECO:0000259" key="1">
    <source>
        <dbReference type="Pfam" id="PF13649"/>
    </source>
</evidence>
<sequence length="267" mass="29336">MVRLRGGDDSALRHVDNVYYDGPHYDQRYATYTHDIGFWREAARSNGGPVLELAAGTGRLSLPIAEHGIDVVGVDVAPSMIDQAVRKRGPSRATPTFLVGDMRRFELGRRFGLVMIACSSVCHLLSDEDALSCFTSAARHMRPDGTFAIDVAAPRHETARADARWKSRFSYDHPATGHLVTVRGRRTYSPASRLLTDEMEYTFTEDGRTEHATRVSRMYSADDLAALLGRAGLRVERTFGDFDGGPLTADSTTQILMCSLGGPGRTP</sequence>
<keyword evidence="2" id="KW-0808">Transferase</keyword>